<name>A0AAD2G815_9STRA</name>
<evidence type="ECO:0000313" key="2">
    <source>
        <dbReference type="Proteomes" id="UP001295423"/>
    </source>
</evidence>
<dbReference type="Proteomes" id="UP001295423">
    <property type="component" value="Unassembled WGS sequence"/>
</dbReference>
<accession>A0AAD2G815</accession>
<reference evidence="1" key="1">
    <citation type="submission" date="2023-08" db="EMBL/GenBank/DDBJ databases">
        <authorList>
            <person name="Audoor S."/>
            <person name="Bilcke G."/>
        </authorList>
    </citation>
    <scope>NUCLEOTIDE SEQUENCE</scope>
</reference>
<keyword evidence="2" id="KW-1185">Reference proteome</keyword>
<organism evidence="1 2">
    <name type="scientific">Cylindrotheca closterium</name>
    <dbReference type="NCBI Taxonomy" id="2856"/>
    <lineage>
        <taxon>Eukaryota</taxon>
        <taxon>Sar</taxon>
        <taxon>Stramenopiles</taxon>
        <taxon>Ochrophyta</taxon>
        <taxon>Bacillariophyta</taxon>
        <taxon>Bacillariophyceae</taxon>
        <taxon>Bacillariophycidae</taxon>
        <taxon>Bacillariales</taxon>
        <taxon>Bacillariaceae</taxon>
        <taxon>Cylindrotheca</taxon>
    </lineage>
</organism>
<comment type="caution">
    <text evidence="1">The sequence shown here is derived from an EMBL/GenBank/DDBJ whole genome shotgun (WGS) entry which is preliminary data.</text>
</comment>
<dbReference type="EMBL" id="CAKOGP040002203">
    <property type="protein sequence ID" value="CAJ1965595.1"/>
    <property type="molecule type" value="Genomic_DNA"/>
</dbReference>
<gene>
    <name evidence="1" type="ORF">CYCCA115_LOCUS21190</name>
</gene>
<proteinExistence type="predicted"/>
<protein>
    <submittedName>
        <fullName evidence="1">Uncharacterized protein</fullName>
    </submittedName>
</protein>
<evidence type="ECO:0000313" key="1">
    <source>
        <dbReference type="EMBL" id="CAJ1965595.1"/>
    </source>
</evidence>
<dbReference type="AlphaFoldDB" id="A0AAD2G815"/>
<sequence length="86" mass="9586">MMFVLLLQPFLGEAFQLSPSSSIQHPPTTVGLFSATVGTRKADATVTTTDEEPQMSAAPWDGQFEELLAFKEEYGQLQHLRRNTQD</sequence>